<dbReference type="FunFam" id="1.20.1250.20:FF:000218">
    <property type="entry name" value="facilitated trehalose transporter Tret1"/>
    <property type="match status" value="1"/>
</dbReference>
<dbReference type="InterPro" id="IPR050549">
    <property type="entry name" value="MFS_Trehalose_Transporter"/>
</dbReference>
<dbReference type="KEGG" id="clec:106670447"/>
<keyword evidence="2" id="KW-0813">Transport</keyword>
<feature type="transmembrane region" description="Helical" evidence="8">
    <location>
        <begin position="447"/>
        <end position="469"/>
    </location>
</feature>
<sequence length="590" mass="63902">MSDLEWNPTDFSPELCPRFEPQEKYRFPAPRDYSILCTQLRDGGGAEGSGLHMTSTVVETSFTKTHTLSRVRPCRGCAPHSWNADGHCSNIETTCEPVIAAKPKVRTQIVNGDTKPQRATTSVLVSTSQPHYISQVLAALALALGPLAAGLGKGYSSPAIASLQEKQQFAIHTGNFTNILTISPQQASWVASLSLLGALFGGMFGGIAMKFGRRKVLLITSIPFSASWLVTVFAKNIEMMFATGFVGGFCCAIVLMVSQVYISEIAVADIRGCLSAVLKIFGHVGVLISFAVGAYLDWRELAMVISCAPLVLFISVAYMPETPSYLVLVGKEQEAARSLQWFRGPQADVGKELLIIRNNVLAAHSDRFNNPGKHGLISILNPILITCGLMVFQRFSGANAFNSYAVSIFRQTFGGMDPHSGAVAVAFVQLLSSLLSGLLIDTVGRLPLLIASSVFMSMALAGFGSFAYYDNVHRSRGYVVAQYDWIPLLCVLVFTIAFSMGISPISWLLIGELFPLEYRGLGSALATSFSYAGAFISVKTFVDFQEMFGLHGAFWFYSAVSIGSLCFIVCFVPETKGKDLSEMNSRNQGT</sequence>
<dbReference type="InterPro" id="IPR036259">
    <property type="entry name" value="MFS_trans_sf"/>
</dbReference>
<reference evidence="10" key="1">
    <citation type="submission" date="2022-01" db="UniProtKB">
        <authorList>
            <consortium name="EnsemblMetazoa"/>
        </authorList>
    </citation>
    <scope>IDENTIFICATION</scope>
</reference>
<dbReference type="Gene3D" id="1.20.1250.20">
    <property type="entry name" value="MFS general substrate transporter like domains"/>
    <property type="match status" value="2"/>
</dbReference>
<organism evidence="10 11">
    <name type="scientific">Cimex lectularius</name>
    <name type="common">Bed bug</name>
    <name type="synonym">Acanthia lectularia</name>
    <dbReference type="NCBI Taxonomy" id="79782"/>
    <lineage>
        <taxon>Eukaryota</taxon>
        <taxon>Metazoa</taxon>
        <taxon>Ecdysozoa</taxon>
        <taxon>Arthropoda</taxon>
        <taxon>Hexapoda</taxon>
        <taxon>Insecta</taxon>
        <taxon>Pterygota</taxon>
        <taxon>Neoptera</taxon>
        <taxon>Paraneoptera</taxon>
        <taxon>Hemiptera</taxon>
        <taxon>Heteroptera</taxon>
        <taxon>Panheteroptera</taxon>
        <taxon>Cimicomorpha</taxon>
        <taxon>Cimicidae</taxon>
        <taxon>Cimex</taxon>
    </lineage>
</organism>
<evidence type="ECO:0000256" key="4">
    <source>
        <dbReference type="ARBA" id="ARBA00022597"/>
    </source>
</evidence>
<dbReference type="GO" id="GO:0005886">
    <property type="term" value="C:plasma membrane"/>
    <property type="evidence" value="ECO:0007669"/>
    <property type="project" value="UniProtKB-SubCell"/>
</dbReference>
<feature type="transmembrane region" description="Helical" evidence="8">
    <location>
        <begin position="375"/>
        <end position="395"/>
    </location>
</feature>
<feature type="transmembrane region" description="Helical" evidence="8">
    <location>
        <begin position="189"/>
        <end position="209"/>
    </location>
</feature>
<keyword evidence="11" id="KW-1185">Reference proteome</keyword>
<feature type="transmembrane region" description="Helical" evidence="8">
    <location>
        <begin position="421"/>
        <end position="440"/>
    </location>
</feature>
<dbReference type="SUPFAM" id="SSF103473">
    <property type="entry name" value="MFS general substrate transporter"/>
    <property type="match status" value="1"/>
</dbReference>
<feature type="transmembrane region" description="Helical" evidence="8">
    <location>
        <begin position="274"/>
        <end position="295"/>
    </location>
</feature>
<feature type="transmembrane region" description="Helical" evidence="8">
    <location>
        <begin position="301"/>
        <end position="319"/>
    </location>
</feature>
<feature type="transmembrane region" description="Helical" evidence="8">
    <location>
        <begin position="485"/>
        <end position="509"/>
    </location>
</feature>
<accession>A0A8I6SAI8</accession>
<dbReference type="EnsemblMetazoa" id="XM_014400805.2">
    <property type="protein sequence ID" value="XP_014256291.1"/>
    <property type="gene ID" value="LOC106670447"/>
</dbReference>
<dbReference type="OMA" id="GQAVCMA"/>
<evidence type="ECO:0000256" key="8">
    <source>
        <dbReference type="SAM" id="Phobius"/>
    </source>
</evidence>
<evidence type="ECO:0000313" key="10">
    <source>
        <dbReference type="EnsemblMetazoa" id="XP_014256291.1"/>
    </source>
</evidence>
<evidence type="ECO:0000256" key="7">
    <source>
        <dbReference type="ARBA" id="ARBA00023136"/>
    </source>
</evidence>
<feature type="domain" description="Major facilitator superfamily (MFS) profile" evidence="9">
    <location>
        <begin position="138"/>
        <end position="576"/>
    </location>
</feature>
<evidence type="ECO:0000256" key="3">
    <source>
        <dbReference type="ARBA" id="ARBA00022475"/>
    </source>
</evidence>
<dbReference type="InterPro" id="IPR020846">
    <property type="entry name" value="MFS_dom"/>
</dbReference>
<proteinExistence type="predicted"/>
<dbReference type="AlphaFoldDB" id="A0A8I6SAI8"/>
<dbReference type="InterPro" id="IPR003663">
    <property type="entry name" value="Sugar/inositol_transpt"/>
</dbReference>
<dbReference type="PANTHER" id="PTHR48021:SF34">
    <property type="entry name" value="FACILITATED TREHALOSE TRANSPORTER TRET1-2 HOMOLOG-LIKE PROTEIN"/>
    <property type="match status" value="1"/>
</dbReference>
<keyword evidence="7 8" id="KW-0472">Membrane</keyword>
<evidence type="ECO:0000313" key="11">
    <source>
        <dbReference type="Proteomes" id="UP000494040"/>
    </source>
</evidence>
<comment type="subcellular location">
    <subcellularLocation>
        <location evidence="1">Cell membrane</location>
        <topology evidence="1">Multi-pass membrane protein</topology>
    </subcellularLocation>
</comment>
<feature type="transmembrane region" description="Helical" evidence="8">
    <location>
        <begin position="240"/>
        <end position="262"/>
    </location>
</feature>
<keyword evidence="4" id="KW-0762">Sugar transport</keyword>
<dbReference type="Proteomes" id="UP000494040">
    <property type="component" value="Unassembled WGS sequence"/>
</dbReference>
<keyword evidence="6 8" id="KW-1133">Transmembrane helix</keyword>
<dbReference type="PRINTS" id="PR00171">
    <property type="entry name" value="SUGRTRNSPORT"/>
</dbReference>
<dbReference type="PANTHER" id="PTHR48021">
    <property type="match status" value="1"/>
</dbReference>
<name>A0A8I6SAI8_CIMLE</name>
<evidence type="ECO:0000259" key="9">
    <source>
        <dbReference type="PROSITE" id="PS50850"/>
    </source>
</evidence>
<evidence type="ECO:0000256" key="1">
    <source>
        <dbReference type="ARBA" id="ARBA00004651"/>
    </source>
</evidence>
<evidence type="ECO:0000256" key="6">
    <source>
        <dbReference type="ARBA" id="ARBA00022989"/>
    </source>
</evidence>
<evidence type="ECO:0000256" key="2">
    <source>
        <dbReference type="ARBA" id="ARBA00022448"/>
    </source>
</evidence>
<dbReference type="Pfam" id="PF00083">
    <property type="entry name" value="Sugar_tr"/>
    <property type="match status" value="1"/>
</dbReference>
<keyword evidence="3" id="KW-1003">Cell membrane</keyword>
<protein>
    <recommendedName>
        <fullName evidence="9">Major facilitator superfamily (MFS) profile domain-containing protein</fullName>
    </recommendedName>
</protein>
<dbReference type="PROSITE" id="PS50850">
    <property type="entry name" value="MFS"/>
    <property type="match status" value="1"/>
</dbReference>
<feature type="transmembrane region" description="Helical" evidence="8">
    <location>
        <begin position="216"/>
        <end position="234"/>
    </location>
</feature>
<feature type="transmembrane region" description="Helical" evidence="8">
    <location>
        <begin position="554"/>
        <end position="573"/>
    </location>
</feature>
<dbReference type="OrthoDB" id="6339427at2759"/>
<dbReference type="InterPro" id="IPR005828">
    <property type="entry name" value="MFS_sugar_transport-like"/>
</dbReference>
<evidence type="ECO:0000256" key="5">
    <source>
        <dbReference type="ARBA" id="ARBA00022692"/>
    </source>
</evidence>
<keyword evidence="5 8" id="KW-0812">Transmembrane</keyword>
<feature type="transmembrane region" description="Helical" evidence="8">
    <location>
        <begin position="521"/>
        <end position="542"/>
    </location>
</feature>
<dbReference type="GO" id="GO:0022857">
    <property type="term" value="F:transmembrane transporter activity"/>
    <property type="evidence" value="ECO:0007669"/>
    <property type="project" value="InterPro"/>
</dbReference>
<dbReference type="GeneID" id="106670447"/>
<dbReference type="RefSeq" id="XP_014256291.1">
    <property type="nucleotide sequence ID" value="XM_014400805.2"/>
</dbReference>